<proteinExistence type="predicted"/>
<dbReference type="Proteomes" id="UP000199005">
    <property type="component" value="Unassembled WGS sequence"/>
</dbReference>
<protein>
    <recommendedName>
        <fullName evidence="3">DUF3077 domain-containing protein</fullName>
    </recommendedName>
</protein>
<reference evidence="1 2" key="1">
    <citation type="submission" date="2016-10" db="EMBL/GenBank/DDBJ databases">
        <authorList>
            <person name="de Groot N.N."/>
        </authorList>
    </citation>
    <scope>NUCLEOTIDE SEQUENCE [LARGE SCALE GENOMIC DNA]</scope>
    <source>
        <strain evidence="1 2">DSM 1041</strain>
    </source>
</reference>
<gene>
    <name evidence="1" type="ORF">SAMN04244579_04322</name>
</gene>
<dbReference type="STRING" id="170623.SAMN04244579_04322"/>
<dbReference type="RefSeq" id="WP_254789276.1">
    <property type="nucleotide sequence ID" value="NZ_FNYO01000100.1"/>
</dbReference>
<dbReference type="EMBL" id="FNYO01000100">
    <property type="protein sequence ID" value="SEJ42882.1"/>
    <property type="molecule type" value="Genomic_DNA"/>
</dbReference>
<accession>A0A1H6YZQ4</accession>
<organism evidence="1 2">
    <name type="scientific">Azotobacter beijerinckii</name>
    <dbReference type="NCBI Taxonomy" id="170623"/>
    <lineage>
        <taxon>Bacteria</taxon>
        <taxon>Pseudomonadati</taxon>
        <taxon>Pseudomonadota</taxon>
        <taxon>Gammaproteobacteria</taxon>
        <taxon>Pseudomonadales</taxon>
        <taxon>Pseudomonadaceae</taxon>
        <taxon>Azotobacter</taxon>
    </lineage>
</organism>
<evidence type="ECO:0000313" key="1">
    <source>
        <dbReference type="EMBL" id="SEJ42882.1"/>
    </source>
</evidence>
<sequence>MSNYRPLTSNPNKDAAALLVDAGQPFAVLDECAEHRLYVAKNLLNSLASMNPAGADAHDVSNIAEAAYLLIEDAYDLMRAARVAAVREGCRND</sequence>
<name>A0A1H6YZQ4_9GAMM</name>
<evidence type="ECO:0000313" key="2">
    <source>
        <dbReference type="Proteomes" id="UP000199005"/>
    </source>
</evidence>
<dbReference type="AlphaFoldDB" id="A0A1H6YZQ4"/>
<evidence type="ECO:0008006" key="3">
    <source>
        <dbReference type="Google" id="ProtNLM"/>
    </source>
</evidence>